<organism evidence="2 3">
    <name type="scientific">candidate division WWE3 bacterium RIFCSPHIGHO2_01_FULL_35_17</name>
    <dbReference type="NCBI Taxonomy" id="1802614"/>
    <lineage>
        <taxon>Bacteria</taxon>
        <taxon>Katanobacteria</taxon>
    </lineage>
</organism>
<dbReference type="SUPFAM" id="SSF54106">
    <property type="entry name" value="LysM domain"/>
    <property type="match status" value="2"/>
</dbReference>
<feature type="domain" description="LysM" evidence="1">
    <location>
        <begin position="117"/>
        <end position="164"/>
    </location>
</feature>
<evidence type="ECO:0000313" key="3">
    <source>
        <dbReference type="Proteomes" id="UP000176444"/>
    </source>
</evidence>
<proteinExistence type="predicted"/>
<reference evidence="2 3" key="1">
    <citation type="journal article" date="2016" name="Nat. Commun.">
        <title>Thousands of microbial genomes shed light on interconnected biogeochemical processes in an aquifer system.</title>
        <authorList>
            <person name="Anantharaman K."/>
            <person name="Brown C.T."/>
            <person name="Hug L.A."/>
            <person name="Sharon I."/>
            <person name="Castelle C.J."/>
            <person name="Probst A.J."/>
            <person name="Thomas B.C."/>
            <person name="Singh A."/>
            <person name="Wilkins M.J."/>
            <person name="Karaoz U."/>
            <person name="Brodie E.L."/>
            <person name="Williams K.H."/>
            <person name="Hubbard S.S."/>
            <person name="Banfield J.F."/>
        </authorList>
    </citation>
    <scope>NUCLEOTIDE SEQUENCE [LARGE SCALE GENOMIC DNA]</scope>
</reference>
<dbReference type="AlphaFoldDB" id="A0A1F4UQU3"/>
<dbReference type="Proteomes" id="UP000176444">
    <property type="component" value="Unassembled WGS sequence"/>
</dbReference>
<feature type="domain" description="LysM" evidence="1">
    <location>
        <begin position="46"/>
        <end position="93"/>
    </location>
</feature>
<dbReference type="InterPro" id="IPR052196">
    <property type="entry name" value="Bact_Kbp"/>
</dbReference>
<dbReference type="PANTHER" id="PTHR34700">
    <property type="entry name" value="POTASSIUM BINDING PROTEIN KBP"/>
    <property type="match status" value="1"/>
</dbReference>
<dbReference type="SMART" id="SM00257">
    <property type="entry name" value="LysM"/>
    <property type="match status" value="2"/>
</dbReference>
<name>A0A1F4UQU3_UNCKA</name>
<dbReference type="EMBL" id="MEUX01000018">
    <property type="protein sequence ID" value="OGC47347.1"/>
    <property type="molecule type" value="Genomic_DNA"/>
</dbReference>
<evidence type="ECO:0000313" key="2">
    <source>
        <dbReference type="EMBL" id="OGC47347.1"/>
    </source>
</evidence>
<dbReference type="Gene3D" id="3.10.350.10">
    <property type="entry name" value="LysM domain"/>
    <property type="match status" value="2"/>
</dbReference>
<dbReference type="InterPro" id="IPR036779">
    <property type="entry name" value="LysM_dom_sf"/>
</dbReference>
<gene>
    <name evidence="2" type="ORF">A2713_01005</name>
</gene>
<accession>A0A1F4UQU3</accession>
<evidence type="ECO:0000259" key="1">
    <source>
        <dbReference type="PROSITE" id="PS51782"/>
    </source>
</evidence>
<dbReference type="PROSITE" id="PS51782">
    <property type="entry name" value="LYSM"/>
    <property type="match status" value="2"/>
</dbReference>
<comment type="caution">
    <text evidence="2">The sequence shown here is derived from an EMBL/GenBank/DDBJ whole genome shotgun (WGS) entry which is preliminary data.</text>
</comment>
<sequence>MGAIVVLAAGILFISLAKGNRNIQTSSISEEPKIGEEKSQNLKTSSIYTINQGDDLWTISEKVYNDGYKWSEIAKENNLENPGLIYEGNKLIIPTAAPTTVQKESVSVIQNNSITENTYIIRAGDNLWDIAVRAYGDGFRWPDIAKANNLENPSLIFSDNVLTIPR</sequence>
<protein>
    <recommendedName>
        <fullName evidence="1">LysM domain-containing protein</fullName>
    </recommendedName>
</protein>
<dbReference type="InterPro" id="IPR018392">
    <property type="entry name" value="LysM"/>
</dbReference>
<dbReference type="Pfam" id="PF01476">
    <property type="entry name" value="LysM"/>
    <property type="match status" value="2"/>
</dbReference>
<dbReference type="CDD" id="cd00118">
    <property type="entry name" value="LysM"/>
    <property type="match status" value="2"/>
</dbReference>
<dbReference type="PANTHER" id="PTHR34700:SF4">
    <property type="entry name" value="PHAGE-LIKE ELEMENT PBSX PROTEIN XKDP"/>
    <property type="match status" value="1"/>
</dbReference>